<gene>
    <name evidence="1" type="ORF">ADUPG1_000453</name>
</gene>
<proteinExistence type="predicted"/>
<protein>
    <submittedName>
        <fullName evidence="1">Uncharacterized protein</fullName>
    </submittedName>
</protein>
<evidence type="ECO:0000313" key="2">
    <source>
        <dbReference type="Proteomes" id="UP001057375"/>
    </source>
</evidence>
<reference evidence="1" key="1">
    <citation type="submission" date="2022-03" db="EMBL/GenBank/DDBJ databases">
        <title>Draft genome sequence of Aduncisulcus paluster, a free-living microaerophilic Fornicata.</title>
        <authorList>
            <person name="Yuyama I."/>
            <person name="Kume K."/>
            <person name="Tamura T."/>
            <person name="Inagaki Y."/>
            <person name="Hashimoto T."/>
        </authorList>
    </citation>
    <scope>NUCLEOTIDE SEQUENCE</scope>
    <source>
        <strain evidence="1">NY0171</strain>
    </source>
</reference>
<comment type="caution">
    <text evidence="1">The sequence shown here is derived from an EMBL/GenBank/DDBJ whole genome shotgun (WGS) entry which is preliminary data.</text>
</comment>
<dbReference type="EMBL" id="BQXS01000162">
    <property type="protein sequence ID" value="GKT28136.1"/>
    <property type="molecule type" value="Genomic_DNA"/>
</dbReference>
<dbReference type="Proteomes" id="UP001057375">
    <property type="component" value="Unassembled WGS sequence"/>
</dbReference>
<evidence type="ECO:0000313" key="1">
    <source>
        <dbReference type="EMBL" id="GKT28136.1"/>
    </source>
</evidence>
<sequence>MHQCFPQLKHQCFPLPCSSPSPTVSVQLSSTLCHLPLDHRQDHALGPTSSLKNPLLKIHSPKAKTGYNKHVSEKIILLPMCYLIPIRNAIFSEEDDIQDESLDIMTESTRESPIITTIITSDVSIHDSHPIRPPLMCYNYINIYNEMFSKLSPFQTSIIQRLIRREISKRQYMVIQRSLTETIRTILSSGLQVDDTYHPIRLPMLRDVKERLHDQIVRISTTIVDRVEIPRRRGDEGVKTLTYRWYTLYKSPITRLILEYFPCLSHISPYQKISNVAAPLVNTDEPYMKLGCLESIKEKEVLEFIRKFEDLVERRPSVKLPCLSRIIHQLLDTVDPKDPLNEDIIVKTLLDNVLLSRFRTRLDVALQSEDKSLSDFTRVILVRSSVKRRRMLLVTLR</sequence>
<organism evidence="1 2">
    <name type="scientific">Aduncisulcus paluster</name>
    <dbReference type="NCBI Taxonomy" id="2918883"/>
    <lineage>
        <taxon>Eukaryota</taxon>
        <taxon>Metamonada</taxon>
        <taxon>Carpediemonas-like organisms</taxon>
        <taxon>Aduncisulcus</taxon>
    </lineage>
</organism>
<accession>A0ABQ5K6E5</accession>
<keyword evidence="2" id="KW-1185">Reference proteome</keyword>
<name>A0ABQ5K6E5_9EUKA</name>